<comment type="caution">
    <text evidence="2">The sequence shown here is derived from an EMBL/GenBank/DDBJ whole genome shotgun (WGS) entry which is preliminary data.</text>
</comment>
<reference evidence="2" key="2">
    <citation type="journal article" date="2023" name="Microbiol Resour">
        <title>Decontamination and Annotation of the Draft Genome Sequence of the Oomycete Lagenidium giganteum ARSEF 373.</title>
        <authorList>
            <person name="Morgan W.R."/>
            <person name="Tartar A."/>
        </authorList>
    </citation>
    <scope>NUCLEOTIDE SEQUENCE</scope>
    <source>
        <strain evidence="2">ARSEF 373</strain>
    </source>
</reference>
<organism evidence="2 3">
    <name type="scientific">Lagenidium giganteum</name>
    <dbReference type="NCBI Taxonomy" id="4803"/>
    <lineage>
        <taxon>Eukaryota</taxon>
        <taxon>Sar</taxon>
        <taxon>Stramenopiles</taxon>
        <taxon>Oomycota</taxon>
        <taxon>Peronosporomycetes</taxon>
        <taxon>Pythiales</taxon>
        <taxon>Pythiaceae</taxon>
    </lineage>
</organism>
<evidence type="ECO:0000313" key="2">
    <source>
        <dbReference type="EMBL" id="DAZ95747.1"/>
    </source>
</evidence>
<evidence type="ECO:0000256" key="1">
    <source>
        <dbReference type="SAM" id="MobiDB-lite"/>
    </source>
</evidence>
<dbReference type="AlphaFoldDB" id="A0AAV2YMA0"/>
<evidence type="ECO:0008006" key="4">
    <source>
        <dbReference type="Google" id="ProtNLM"/>
    </source>
</evidence>
<accession>A0AAV2YMA0</accession>
<feature type="compositionally biased region" description="Basic and acidic residues" evidence="1">
    <location>
        <begin position="187"/>
        <end position="199"/>
    </location>
</feature>
<protein>
    <recommendedName>
        <fullName evidence="4">Centrosomal protein of 19 kDa</fullName>
    </recommendedName>
</protein>
<feature type="compositionally biased region" description="Low complexity" evidence="1">
    <location>
        <begin position="146"/>
        <end position="155"/>
    </location>
</feature>
<feature type="compositionally biased region" description="Acidic residues" evidence="1">
    <location>
        <begin position="256"/>
        <end position="280"/>
    </location>
</feature>
<name>A0AAV2YMA0_9STRA</name>
<sequence length="280" mass="31315">MIHPTRFGLKYAPVPTLALEYEEDVTTGATASLYVYRDGERGAKRPLQKKLHVVELPALTRTSEPHKVVAQLQRDNERFLAPTIVKEEQLRRLLQKLIDHITSARGDVETTTNNTDLTQDGHAKDEREEQEEERPMEDSFLEESMPEASMEASTELPAVKATTTTASDAVLSRGKFLTQQDEEDEDQAHSDHEDDDRQPTKSSPPPVAGDDKDDDDVTGKQTTKKEDDTGSEEGRGGDMDADAAQEKKKALKSESEISEEEVQSEELEYFSEDASDEDSF</sequence>
<feature type="compositionally biased region" description="Acidic residues" evidence="1">
    <location>
        <begin position="128"/>
        <end position="145"/>
    </location>
</feature>
<keyword evidence="3" id="KW-1185">Reference proteome</keyword>
<feature type="compositionally biased region" description="Polar residues" evidence="1">
    <location>
        <begin position="109"/>
        <end position="118"/>
    </location>
</feature>
<feature type="region of interest" description="Disordered" evidence="1">
    <location>
        <begin position="107"/>
        <end position="280"/>
    </location>
</feature>
<gene>
    <name evidence="2" type="ORF">N0F65_006395</name>
</gene>
<proteinExistence type="predicted"/>
<dbReference type="EMBL" id="DAKRPA010000191">
    <property type="protein sequence ID" value="DAZ95747.1"/>
    <property type="molecule type" value="Genomic_DNA"/>
</dbReference>
<dbReference type="Proteomes" id="UP001146120">
    <property type="component" value="Unassembled WGS sequence"/>
</dbReference>
<reference evidence="2" key="1">
    <citation type="submission" date="2022-11" db="EMBL/GenBank/DDBJ databases">
        <authorList>
            <person name="Morgan W.R."/>
            <person name="Tartar A."/>
        </authorList>
    </citation>
    <scope>NUCLEOTIDE SEQUENCE</scope>
    <source>
        <strain evidence="2">ARSEF 373</strain>
    </source>
</reference>
<feature type="compositionally biased region" description="Basic and acidic residues" evidence="1">
    <location>
        <begin position="223"/>
        <end position="255"/>
    </location>
</feature>
<evidence type="ECO:0000313" key="3">
    <source>
        <dbReference type="Proteomes" id="UP001146120"/>
    </source>
</evidence>